<sequence length="126" mass="14194">MTVKRILATNAAEEVITQLQKTHGDLMFHLSGGCCDGSSPMCFSKGELLLNNADIWLGTILNCHFYISKDQFEYWKHTQLTIDVTKGRGSSFSLEIPLGLRFIINSRLYNKEEALNLSPIKEGEQL</sequence>
<proteinExistence type="predicted"/>
<evidence type="ECO:0000313" key="1">
    <source>
        <dbReference type="EMBL" id="SFW38612.1"/>
    </source>
</evidence>
<evidence type="ECO:0008006" key="3">
    <source>
        <dbReference type="Google" id="ProtNLM"/>
    </source>
</evidence>
<dbReference type="EMBL" id="FPIY01000002">
    <property type="protein sequence ID" value="SFW38612.1"/>
    <property type="molecule type" value="Genomic_DNA"/>
</dbReference>
<gene>
    <name evidence="1" type="ORF">SAMN05660313_01354</name>
</gene>
<reference evidence="2" key="1">
    <citation type="submission" date="2016-11" db="EMBL/GenBank/DDBJ databases">
        <authorList>
            <person name="Varghese N."/>
            <person name="Submissions S."/>
        </authorList>
    </citation>
    <scope>NUCLEOTIDE SEQUENCE [LARGE SCALE GENOMIC DNA]</scope>
    <source>
        <strain evidence="2">DSM 24786</strain>
    </source>
</reference>
<dbReference type="Pfam" id="PF05610">
    <property type="entry name" value="DUF779"/>
    <property type="match status" value="1"/>
</dbReference>
<dbReference type="STRING" id="76595.SAMN05660313_01354"/>
<name>A0A1K1NTJ5_9FLAO</name>
<keyword evidence="2" id="KW-1185">Reference proteome</keyword>
<dbReference type="AlphaFoldDB" id="A0A1K1NTJ5"/>
<dbReference type="InterPro" id="IPR008497">
    <property type="entry name" value="DUF779"/>
</dbReference>
<dbReference type="RefSeq" id="WP_072303039.1">
    <property type="nucleotide sequence ID" value="NZ_FPIY01000002.1"/>
</dbReference>
<evidence type="ECO:0000313" key="2">
    <source>
        <dbReference type="Proteomes" id="UP000183257"/>
    </source>
</evidence>
<dbReference type="PIRSF" id="PIRSF009151">
    <property type="entry name" value="DUF779"/>
    <property type="match status" value="1"/>
</dbReference>
<dbReference type="OrthoDB" id="3725739at2"/>
<dbReference type="Proteomes" id="UP000183257">
    <property type="component" value="Unassembled WGS sequence"/>
</dbReference>
<accession>A0A1K1NTJ5</accession>
<protein>
    <recommendedName>
        <fullName evidence="3">UDP-glucose 4-epimerase</fullName>
    </recommendedName>
</protein>
<organism evidence="1 2">
    <name type="scientific">Cellulophaga fucicola</name>
    <dbReference type="NCBI Taxonomy" id="76595"/>
    <lineage>
        <taxon>Bacteria</taxon>
        <taxon>Pseudomonadati</taxon>
        <taxon>Bacteroidota</taxon>
        <taxon>Flavobacteriia</taxon>
        <taxon>Flavobacteriales</taxon>
        <taxon>Flavobacteriaceae</taxon>
        <taxon>Cellulophaga</taxon>
    </lineage>
</organism>